<name>I4DKE7_PAPXU</name>
<dbReference type="GO" id="GO:0099503">
    <property type="term" value="C:secretory vesicle"/>
    <property type="evidence" value="ECO:0007669"/>
    <property type="project" value="TreeGrafter"/>
</dbReference>
<protein>
    <submittedName>
        <fullName evidence="2">Uncharacterized protein</fullName>
    </submittedName>
</protein>
<keyword evidence="1" id="KW-0268">Exocytosis</keyword>
<sequence length="105" mass="11899">MFLIPLSPEQRRTTDGLLHMVVKDKDMFSMSNAFVGEAYLHFGEVPDTPAPISSLPQQHLPLTRPDNIDGDAIKALESRQGDKQAREFLKKQRQKMPSKQFFSLG</sequence>
<dbReference type="InterPro" id="IPR052095">
    <property type="entry name" value="UNC-13_domain"/>
</dbReference>
<dbReference type="PANTHER" id="PTHR45999">
    <property type="entry name" value="UNC-13-4A, ISOFORM B"/>
    <property type="match status" value="1"/>
</dbReference>
<dbReference type="AlphaFoldDB" id="I4DKE7"/>
<evidence type="ECO:0000256" key="1">
    <source>
        <dbReference type="ARBA" id="ARBA00022483"/>
    </source>
</evidence>
<dbReference type="GO" id="GO:0006887">
    <property type="term" value="P:exocytosis"/>
    <property type="evidence" value="ECO:0007669"/>
    <property type="project" value="UniProtKB-KW"/>
</dbReference>
<organism evidence="2">
    <name type="scientific">Papilio xuthus</name>
    <name type="common">Asian swallowtail butterfly</name>
    <dbReference type="NCBI Taxonomy" id="66420"/>
    <lineage>
        <taxon>Eukaryota</taxon>
        <taxon>Metazoa</taxon>
        <taxon>Ecdysozoa</taxon>
        <taxon>Arthropoda</taxon>
        <taxon>Hexapoda</taxon>
        <taxon>Insecta</taxon>
        <taxon>Pterygota</taxon>
        <taxon>Neoptera</taxon>
        <taxon>Endopterygota</taxon>
        <taxon>Lepidoptera</taxon>
        <taxon>Glossata</taxon>
        <taxon>Ditrysia</taxon>
        <taxon>Papilionoidea</taxon>
        <taxon>Papilionidae</taxon>
        <taxon>Papilioninae</taxon>
        <taxon>Papilio</taxon>
    </lineage>
</organism>
<reference evidence="2" key="1">
    <citation type="journal article" date="2012" name="BMC Biol.">
        <title>Comprehensive microarray-based analysis for stage-specific larval camouflage pattern-associated genes in the swallowtail butterfly, Papilio xuthus.</title>
        <authorList>
            <person name="Futahashi R."/>
            <person name="Shirataki H."/>
            <person name="Narita T."/>
            <person name="Mita K."/>
            <person name="Fujiwara H."/>
        </authorList>
    </citation>
    <scope>NUCLEOTIDE SEQUENCE</scope>
    <source>
        <tissue evidence="2">Epidermis</tissue>
    </source>
</reference>
<evidence type="ECO:0000313" key="2">
    <source>
        <dbReference type="EMBL" id="BAM18387.1"/>
    </source>
</evidence>
<dbReference type="EMBL" id="AK401765">
    <property type="protein sequence ID" value="BAM18387.1"/>
    <property type="molecule type" value="mRNA"/>
</dbReference>
<accession>I4DKE7</accession>
<proteinExistence type="evidence at transcript level"/>
<dbReference type="PANTHER" id="PTHR45999:SF2">
    <property type="entry name" value="PROTEIN UNC-13 HOMOLOG 4B"/>
    <property type="match status" value="1"/>
</dbReference>